<evidence type="ECO:0000313" key="4">
    <source>
        <dbReference type="Proteomes" id="UP000285146"/>
    </source>
</evidence>
<feature type="region of interest" description="Disordered" evidence="1">
    <location>
        <begin position="622"/>
        <end position="644"/>
    </location>
</feature>
<reference evidence="3 4" key="1">
    <citation type="submission" date="2015-09" db="EMBL/GenBank/DDBJ databases">
        <title>Host preference determinants of Valsa canker pathogens revealed by comparative genomics.</title>
        <authorList>
            <person name="Yin Z."/>
            <person name="Huang L."/>
        </authorList>
    </citation>
    <scope>NUCLEOTIDE SEQUENCE [LARGE SCALE GENOMIC DNA]</scope>
    <source>
        <strain evidence="3 4">SXYLt</strain>
    </source>
</reference>
<feature type="chain" id="PRO_5019215451" description="Autophagy-related protein 27" evidence="2">
    <location>
        <begin position="21"/>
        <end position="792"/>
    </location>
</feature>
<organism evidence="3 4">
    <name type="scientific">Cytospora leucostoma</name>
    <dbReference type="NCBI Taxonomy" id="1230097"/>
    <lineage>
        <taxon>Eukaryota</taxon>
        <taxon>Fungi</taxon>
        <taxon>Dikarya</taxon>
        <taxon>Ascomycota</taxon>
        <taxon>Pezizomycotina</taxon>
        <taxon>Sordariomycetes</taxon>
        <taxon>Sordariomycetidae</taxon>
        <taxon>Diaporthales</taxon>
        <taxon>Cytosporaceae</taxon>
        <taxon>Cytospora</taxon>
    </lineage>
</organism>
<feature type="signal peptide" evidence="2">
    <location>
        <begin position="1"/>
        <end position="20"/>
    </location>
</feature>
<gene>
    <name evidence="3" type="ORF">VPNG_01702</name>
</gene>
<feature type="region of interest" description="Disordered" evidence="1">
    <location>
        <begin position="420"/>
        <end position="562"/>
    </location>
</feature>
<dbReference type="OrthoDB" id="4225201at2759"/>
<name>A0A423XJP4_9PEZI</name>
<evidence type="ECO:0000256" key="1">
    <source>
        <dbReference type="SAM" id="MobiDB-lite"/>
    </source>
</evidence>
<feature type="compositionally biased region" description="Basic and acidic residues" evidence="1">
    <location>
        <begin position="496"/>
        <end position="506"/>
    </location>
</feature>
<dbReference type="InParanoid" id="A0A423XJP4"/>
<dbReference type="AlphaFoldDB" id="A0A423XJP4"/>
<keyword evidence="2" id="KW-0732">Signal</keyword>
<evidence type="ECO:0008006" key="5">
    <source>
        <dbReference type="Google" id="ProtNLM"/>
    </source>
</evidence>
<sequence>MRGLLKAGVLLAPVLAGAVALEEDSIPSAVITLHLPESGEPTTSQDLVFVINIQESHDACGYGNVTIESQNLLESGSGSLPMDKDRVVDATWNFTCVTWNGKPQEQLLSLNIDLVDGQPIEDVGFTIRFQQVAPVWISDIEGSASMTRLHSLPQGGNDEHHEIDLDAEMAELDFLRWQMAELSHVIRAKEDRLAEAFGWDRRPGHHVEDCDSLRVVLDLTDRMDITGPDLMDTVQRVSTARMRSRISLNTLDTPMAHTLRLRLPLRMEGLTSTTRLLSASVRRRLLRRTASTRLLPHLITANTHPLLPRLTTANTRLLLPRLTTANTRLLLPRLTTANTRLLPRLTTANTRLLLPRLATANSRHLPQVQGSWELCSASPTPIVLPLPCHGSTLLGNLCLPVATSVMNLDMDLDLRKSQCITREHGDKPHRDGYQHPDEPERPHRPEDHQPANNVPQPEIVAEEQDNQAAAEVDAEAQPEDSEDTVPSENFPDFEEPELRRDFEHGPPNDFPPHHGGPHEHGDFPGPPPHRGPLDGPHVAPPNHGPGPHGPPPPGPPPHGSALKHITSALASLCLFGVFASVLYQRYVRKSIRTPRRYRGDSNAPWFKKVCFGPHYYVRSEDEEKEAMLRGSDEDSDDEEGSEGLIARDISEFRIAADVVSEMVAVEDERMMAHPRQSSQSSVAPMMQQTQAYAPSHAIPTNSIPMPRSNVQLTADPATMAAMAAMFPDLHHAETADELPAYQEADRDSEADADEYASSMVSDGYRPGCAGASYTPSESGSQGASDILGDMKN</sequence>
<evidence type="ECO:0000256" key="2">
    <source>
        <dbReference type="SAM" id="SignalP"/>
    </source>
</evidence>
<accession>A0A423XJP4</accession>
<feature type="region of interest" description="Disordered" evidence="1">
    <location>
        <begin position="766"/>
        <end position="792"/>
    </location>
</feature>
<dbReference type="STRING" id="1230097.A0A423XJP4"/>
<dbReference type="Proteomes" id="UP000285146">
    <property type="component" value="Unassembled WGS sequence"/>
</dbReference>
<feature type="compositionally biased region" description="Acidic residues" evidence="1">
    <location>
        <begin position="472"/>
        <end position="495"/>
    </location>
</feature>
<feature type="compositionally biased region" description="Basic and acidic residues" evidence="1">
    <location>
        <begin position="420"/>
        <end position="449"/>
    </location>
</feature>
<proteinExistence type="predicted"/>
<dbReference type="EMBL" id="LKEB01000004">
    <property type="protein sequence ID" value="ROW16658.1"/>
    <property type="molecule type" value="Genomic_DNA"/>
</dbReference>
<feature type="compositionally biased region" description="Basic and acidic residues" evidence="1">
    <location>
        <begin position="622"/>
        <end position="632"/>
    </location>
</feature>
<feature type="compositionally biased region" description="Pro residues" evidence="1">
    <location>
        <begin position="538"/>
        <end position="558"/>
    </location>
</feature>
<feature type="compositionally biased region" description="Polar residues" evidence="1">
    <location>
        <begin position="773"/>
        <end position="783"/>
    </location>
</feature>
<protein>
    <recommendedName>
        <fullName evidence="5">Autophagy-related protein 27</fullName>
    </recommendedName>
</protein>
<evidence type="ECO:0000313" key="3">
    <source>
        <dbReference type="EMBL" id="ROW16658.1"/>
    </source>
</evidence>
<keyword evidence="4" id="KW-1185">Reference proteome</keyword>
<comment type="caution">
    <text evidence="3">The sequence shown here is derived from an EMBL/GenBank/DDBJ whole genome shotgun (WGS) entry which is preliminary data.</text>
</comment>